<name>A0A9D1WIY2_9FIRM</name>
<reference evidence="1" key="1">
    <citation type="journal article" date="2021" name="PeerJ">
        <title>Extensive microbial diversity within the chicken gut microbiome revealed by metagenomics and culture.</title>
        <authorList>
            <person name="Gilroy R."/>
            <person name="Ravi A."/>
            <person name="Getino M."/>
            <person name="Pursley I."/>
            <person name="Horton D.L."/>
            <person name="Alikhan N.F."/>
            <person name="Baker D."/>
            <person name="Gharbi K."/>
            <person name="Hall N."/>
            <person name="Watson M."/>
            <person name="Adriaenssens E.M."/>
            <person name="Foster-Nyarko E."/>
            <person name="Jarju S."/>
            <person name="Secka A."/>
            <person name="Antonio M."/>
            <person name="Oren A."/>
            <person name="Chaudhuri R.R."/>
            <person name="La Ragione R."/>
            <person name="Hildebrand F."/>
            <person name="Pallen M.J."/>
        </authorList>
    </citation>
    <scope>NUCLEOTIDE SEQUENCE</scope>
    <source>
        <strain evidence="1">ChiSjej1B19-8411</strain>
    </source>
</reference>
<evidence type="ECO:0000313" key="2">
    <source>
        <dbReference type="Proteomes" id="UP000886817"/>
    </source>
</evidence>
<dbReference type="Proteomes" id="UP000886817">
    <property type="component" value="Unassembled WGS sequence"/>
</dbReference>
<evidence type="ECO:0000313" key="1">
    <source>
        <dbReference type="EMBL" id="HIX59809.1"/>
    </source>
</evidence>
<proteinExistence type="predicted"/>
<gene>
    <name evidence="1" type="ORF">IAA45_08860</name>
</gene>
<organism evidence="1 2">
    <name type="scientific">Candidatus Blautia gallistercoris</name>
    <dbReference type="NCBI Taxonomy" id="2838490"/>
    <lineage>
        <taxon>Bacteria</taxon>
        <taxon>Bacillati</taxon>
        <taxon>Bacillota</taxon>
        <taxon>Clostridia</taxon>
        <taxon>Lachnospirales</taxon>
        <taxon>Lachnospiraceae</taxon>
        <taxon>Blautia</taxon>
    </lineage>
</organism>
<accession>A0A9D1WIY2</accession>
<sequence>MKRVKAACICQTLHFIPKEGAEPVWAAEQVKRDVETYKKGLERNHTKYKILDESTQADGTVIMKIVKQYNASPVGDYLETLGK</sequence>
<dbReference type="AlphaFoldDB" id="A0A9D1WIY2"/>
<comment type="caution">
    <text evidence="1">The sequence shown here is derived from an EMBL/GenBank/DDBJ whole genome shotgun (WGS) entry which is preliminary data.</text>
</comment>
<reference evidence="1" key="2">
    <citation type="submission" date="2021-04" db="EMBL/GenBank/DDBJ databases">
        <authorList>
            <person name="Gilroy R."/>
        </authorList>
    </citation>
    <scope>NUCLEOTIDE SEQUENCE</scope>
    <source>
        <strain evidence="1">ChiSjej1B19-8411</strain>
    </source>
</reference>
<protein>
    <submittedName>
        <fullName evidence="1">Uncharacterized protein</fullName>
    </submittedName>
</protein>
<dbReference type="EMBL" id="DXEX01000189">
    <property type="protein sequence ID" value="HIX59809.1"/>
    <property type="molecule type" value="Genomic_DNA"/>
</dbReference>